<evidence type="ECO:0000256" key="16">
    <source>
        <dbReference type="ARBA" id="ARBA00049209"/>
    </source>
</evidence>
<feature type="domain" description="YjeF C-terminal" evidence="20">
    <location>
        <begin position="199"/>
        <end position="456"/>
    </location>
</feature>
<evidence type="ECO:0000256" key="10">
    <source>
        <dbReference type="ARBA" id="ARBA00023027"/>
    </source>
</evidence>
<feature type="binding site" evidence="18">
    <location>
        <position position="150"/>
    </location>
    <ligand>
        <name>(6S)-NADPHX</name>
        <dbReference type="ChEBI" id="CHEBI:64076"/>
    </ligand>
</feature>
<evidence type="ECO:0000256" key="18">
    <source>
        <dbReference type="HAMAP-Rule" id="MF_01966"/>
    </source>
</evidence>
<keyword evidence="7 17" id="KW-0067">ATP-binding</keyword>
<evidence type="ECO:0000256" key="7">
    <source>
        <dbReference type="ARBA" id="ARBA00022840"/>
    </source>
</evidence>
<dbReference type="GO" id="GO:0052855">
    <property type="term" value="F:ADP-dependent NAD(P)H-hydrate dehydratase activity"/>
    <property type="evidence" value="ECO:0007669"/>
    <property type="project" value="UniProtKB-UniRule"/>
</dbReference>
<comment type="function">
    <text evidence="17">Catalyzes the dehydration of the S-form of NAD(P)HX at the expense of ADP, which is converted to AMP. Together with NAD(P)HX epimerase, which catalyzes the epimerization of the S- and R-forms, the enzyme allows the repair of both epimers of NAD(P)HX, a damaged form of NAD(P)H that is a result of enzymatic or heat-dependent hydration.</text>
</comment>
<feature type="binding site" evidence="18">
    <location>
        <position position="55"/>
    </location>
    <ligand>
        <name>K(+)</name>
        <dbReference type="ChEBI" id="CHEBI:29103"/>
    </ligand>
</feature>
<dbReference type="PANTHER" id="PTHR12592">
    <property type="entry name" value="ATP-DEPENDENT (S)-NAD(P)H-HYDRATE DEHYDRATASE FAMILY MEMBER"/>
    <property type="match status" value="1"/>
</dbReference>
<dbReference type="Pfam" id="PF03853">
    <property type="entry name" value="YjeF_N"/>
    <property type="match status" value="1"/>
</dbReference>
<keyword evidence="9 18" id="KW-0630">Potassium</keyword>
<reference evidence="22" key="2">
    <citation type="submission" date="2022-09" db="EMBL/GenBank/DDBJ databases">
        <authorList>
            <person name="Sun Q."/>
            <person name="Ohkuma M."/>
        </authorList>
    </citation>
    <scope>NUCLEOTIDE SEQUENCE</scope>
    <source>
        <strain evidence="22">JCM 13583</strain>
    </source>
</reference>
<comment type="similarity">
    <text evidence="18">Belongs to the NnrE/AIBP family.</text>
</comment>
<dbReference type="Gene3D" id="3.40.50.10260">
    <property type="entry name" value="YjeF N-terminal domain"/>
    <property type="match status" value="1"/>
</dbReference>
<evidence type="ECO:0000256" key="8">
    <source>
        <dbReference type="ARBA" id="ARBA00022857"/>
    </source>
</evidence>
<dbReference type="InterPro" id="IPR029056">
    <property type="entry name" value="Ribokinase-like"/>
</dbReference>
<protein>
    <recommendedName>
        <fullName evidence="19">Bifunctional NAD(P)H-hydrate repair enzyme</fullName>
    </recommendedName>
    <alternativeName>
        <fullName evidence="19">Nicotinamide nucleotide repair protein</fullName>
    </alternativeName>
    <domain>
        <recommendedName>
            <fullName evidence="19">ADP-dependent (S)-NAD(P)H-hydrate dehydratase</fullName>
            <ecNumber evidence="19">4.2.1.136</ecNumber>
        </recommendedName>
        <alternativeName>
            <fullName evidence="19">ADP-dependent NAD(P)HX dehydratase</fullName>
        </alternativeName>
    </domain>
    <domain>
        <recommendedName>
            <fullName evidence="19">NAD(P)H-hydrate epimerase</fullName>
            <ecNumber evidence="19">5.1.99.6</ecNumber>
        </recommendedName>
    </domain>
</protein>
<keyword evidence="23" id="KW-1185">Reference proteome</keyword>
<feature type="domain" description="YjeF N-terminal" evidence="21">
    <location>
        <begin position="7"/>
        <end position="197"/>
    </location>
</feature>
<dbReference type="SUPFAM" id="SSF53613">
    <property type="entry name" value="Ribokinase-like"/>
    <property type="match status" value="1"/>
</dbReference>
<feature type="binding site" evidence="18">
    <location>
        <begin position="54"/>
        <end position="58"/>
    </location>
    <ligand>
        <name>(6S)-NADPHX</name>
        <dbReference type="ChEBI" id="CHEBI:64076"/>
    </ligand>
</feature>
<dbReference type="EC" id="4.2.1.136" evidence="19"/>
<keyword evidence="8 17" id="KW-0521">NADP</keyword>
<gene>
    <name evidence="18" type="primary">nnrE</name>
    <name evidence="17" type="synonym">nnrD</name>
    <name evidence="22" type="ORF">GCM10007108_04950</name>
</gene>
<dbReference type="EC" id="5.1.99.6" evidence="19"/>
<dbReference type="EMBL" id="BMNY01000001">
    <property type="protein sequence ID" value="GGM69888.1"/>
    <property type="molecule type" value="Genomic_DNA"/>
</dbReference>
<dbReference type="NCBIfam" id="TIGR00197">
    <property type="entry name" value="yjeF_nterm"/>
    <property type="match status" value="1"/>
</dbReference>
<feature type="binding site" evidence="17">
    <location>
        <position position="398"/>
    </location>
    <ligand>
        <name>(6S)-NADPHX</name>
        <dbReference type="ChEBI" id="CHEBI:64076"/>
    </ligand>
</feature>
<evidence type="ECO:0000256" key="14">
    <source>
        <dbReference type="ARBA" id="ARBA00025153"/>
    </source>
</evidence>
<evidence type="ECO:0000259" key="21">
    <source>
        <dbReference type="PROSITE" id="PS51385"/>
    </source>
</evidence>
<evidence type="ECO:0000256" key="11">
    <source>
        <dbReference type="ARBA" id="ARBA00023235"/>
    </source>
</evidence>
<evidence type="ECO:0000259" key="20">
    <source>
        <dbReference type="PROSITE" id="PS51383"/>
    </source>
</evidence>
<evidence type="ECO:0000256" key="17">
    <source>
        <dbReference type="HAMAP-Rule" id="MF_01965"/>
    </source>
</evidence>
<evidence type="ECO:0000256" key="15">
    <source>
        <dbReference type="ARBA" id="ARBA00048238"/>
    </source>
</evidence>
<dbReference type="HAMAP" id="MF_01966">
    <property type="entry name" value="NADHX_epimerase"/>
    <property type="match status" value="1"/>
</dbReference>
<keyword evidence="12 17" id="KW-0456">Lyase</keyword>
<evidence type="ECO:0000256" key="3">
    <source>
        <dbReference type="ARBA" id="ARBA00006001"/>
    </source>
</evidence>
<reference evidence="22" key="1">
    <citation type="journal article" date="2014" name="Int. J. Syst. Evol. Microbiol.">
        <title>Complete genome sequence of Corynebacterium casei LMG S-19264T (=DSM 44701T), isolated from a smear-ripened cheese.</title>
        <authorList>
            <consortium name="US DOE Joint Genome Institute (JGI-PGF)"/>
            <person name="Walter F."/>
            <person name="Albersmeier A."/>
            <person name="Kalinowski J."/>
            <person name="Ruckert C."/>
        </authorList>
    </citation>
    <scope>NUCLEOTIDE SEQUENCE</scope>
    <source>
        <strain evidence="22">JCM 13583</strain>
    </source>
</reference>
<keyword evidence="11 18" id="KW-0413">Isomerase</keyword>
<organism evidence="22 23">
    <name type="scientific">Thermogymnomonas acidicola</name>
    <dbReference type="NCBI Taxonomy" id="399579"/>
    <lineage>
        <taxon>Archaea</taxon>
        <taxon>Methanobacteriati</taxon>
        <taxon>Thermoplasmatota</taxon>
        <taxon>Thermoplasmata</taxon>
        <taxon>Thermoplasmatales</taxon>
        <taxon>Thermogymnomonas</taxon>
    </lineage>
</organism>
<dbReference type="Gene3D" id="3.40.1190.20">
    <property type="match status" value="1"/>
</dbReference>
<evidence type="ECO:0000256" key="9">
    <source>
        <dbReference type="ARBA" id="ARBA00022958"/>
    </source>
</evidence>
<comment type="caution">
    <text evidence="17">Lacks conserved residue(s) required for the propagation of feature annotation.</text>
</comment>
<comment type="cofactor">
    <cofactor evidence="17">
        <name>Mg(2+)</name>
        <dbReference type="ChEBI" id="CHEBI:18420"/>
    </cofactor>
</comment>
<comment type="catalytic activity">
    <reaction evidence="2 18 19">
        <text>(6R)-NADPHX = (6S)-NADPHX</text>
        <dbReference type="Rhea" id="RHEA:32227"/>
        <dbReference type="ChEBI" id="CHEBI:64076"/>
        <dbReference type="ChEBI" id="CHEBI:64077"/>
        <dbReference type="EC" id="5.1.99.6"/>
    </reaction>
</comment>
<dbReference type="InterPro" id="IPR036652">
    <property type="entry name" value="YjeF_N_dom_sf"/>
</dbReference>
<feature type="binding site" evidence="17">
    <location>
        <position position="292"/>
    </location>
    <ligand>
        <name>(6S)-NADPHX</name>
        <dbReference type="ChEBI" id="CHEBI:64076"/>
    </ligand>
</feature>
<comment type="function">
    <text evidence="18">Catalyzes the epimerization of the S- and R-forms of NAD(P)HX, a damaged form of NAD(P)H that is a result of enzymatic or heat-dependent hydration. This is a prerequisite for the S-specific NAD(P)H-hydrate dehydratase to allow the repair of both epimers of NAD(P)HX.</text>
</comment>
<dbReference type="SUPFAM" id="SSF64153">
    <property type="entry name" value="YjeF N-terminal domain-like"/>
    <property type="match status" value="1"/>
</dbReference>
<dbReference type="GO" id="GO:0046872">
    <property type="term" value="F:metal ion binding"/>
    <property type="evidence" value="ECO:0007669"/>
    <property type="project" value="UniProtKB-UniRule"/>
</dbReference>
<dbReference type="PROSITE" id="PS51385">
    <property type="entry name" value="YJEF_N"/>
    <property type="match status" value="1"/>
</dbReference>
<keyword evidence="13" id="KW-0511">Multifunctional enzyme</keyword>
<dbReference type="GO" id="GO:0052856">
    <property type="term" value="F:NAD(P)HX epimerase activity"/>
    <property type="evidence" value="ECO:0007669"/>
    <property type="project" value="UniProtKB-UniRule"/>
</dbReference>
<feature type="binding site" evidence="18">
    <location>
        <position position="117"/>
    </location>
    <ligand>
        <name>K(+)</name>
        <dbReference type="ChEBI" id="CHEBI:29103"/>
    </ligand>
</feature>
<comment type="caution">
    <text evidence="22">The sequence shown here is derived from an EMBL/GenBank/DDBJ whole genome shotgun (WGS) entry which is preliminary data.</text>
</comment>
<comment type="cofactor">
    <cofactor evidence="18 19">
        <name>K(+)</name>
        <dbReference type="ChEBI" id="CHEBI:29103"/>
    </cofactor>
    <text evidence="18 19">Binds 1 potassium ion per subunit.</text>
</comment>
<evidence type="ECO:0000313" key="23">
    <source>
        <dbReference type="Proteomes" id="UP000632195"/>
    </source>
</evidence>
<dbReference type="AlphaFoldDB" id="A0AA37F901"/>
<evidence type="ECO:0000256" key="5">
    <source>
        <dbReference type="ARBA" id="ARBA00022723"/>
    </source>
</evidence>
<feature type="binding site" evidence="17">
    <location>
        <position position="397"/>
    </location>
    <ligand>
        <name>AMP</name>
        <dbReference type="ChEBI" id="CHEBI:456215"/>
    </ligand>
</feature>
<evidence type="ECO:0000256" key="2">
    <source>
        <dbReference type="ARBA" id="ARBA00000909"/>
    </source>
</evidence>
<evidence type="ECO:0000256" key="19">
    <source>
        <dbReference type="PIRNR" id="PIRNR017184"/>
    </source>
</evidence>
<evidence type="ECO:0000256" key="1">
    <source>
        <dbReference type="ARBA" id="ARBA00000013"/>
    </source>
</evidence>
<dbReference type="PIRSF" id="PIRSF017184">
    <property type="entry name" value="Nnr"/>
    <property type="match status" value="1"/>
</dbReference>
<dbReference type="NCBIfam" id="TIGR00196">
    <property type="entry name" value="yjeF_cterm"/>
    <property type="match status" value="1"/>
</dbReference>
<keyword evidence="5 18" id="KW-0479">Metal-binding</keyword>
<dbReference type="GO" id="GO:0046496">
    <property type="term" value="P:nicotinamide nucleotide metabolic process"/>
    <property type="evidence" value="ECO:0007669"/>
    <property type="project" value="UniProtKB-UniRule"/>
</dbReference>
<comment type="catalytic activity">
    <reaction evidence="15 17 19">
        <text>(6S)-NADHX + ADP = AMP + phosphate + NADH + H(+)</text>
        <dbReference type="Rhea" id="RHEA:32223"/>
        <dbReference type="ChEBI" id="CHEBI:15378"/>
        <dbReference type="ChEBI" id="CHEBI:43474"/>
        <dbReference type="ChEBI" id="CHEBI:57945"/>
        <dbReference type="ChEBI" id="CHEBI:64074"/>
        <dbReference type="ChEBI" id="CHEBI:456215"/>
        <dbReference type="ChEBI" id="CHEBI:456216"/>
        <dbReference type="EC" id="4.2.1.136"/>
    </reaction>
</comment>
<dbReference type="HAMAP" id="MF_01965">
    <property type="entry name" value="NADHX_dehydratase"/>
    <property type="match status" value="1"/>
</dbReference>
<dbReference type="InterPro" id="IPR030677">
    <property type="entry name" value="Nnr"/>
</dbReference>
<dbReference type="RefSeq" id="WP_188680016.1">
    <property type="nucleotide sequence ID" value="NZ_BMNY01000001.1"/>
</dbReference>
<comment type="similarity">
    <text evidence="3 19">In the N-terminal section; belongs to the NnrE/AIBP family.</text>
</comment>
<evidence type="ECO:0000313" key="22">
    <source>
        <dbReference type="EMBL" id="GGM69888.1"/>
    </source>
</evidence>
<feature type="binding site" evidence="17">
    <location>
        <position position="338"/>
    </location>
    <ligand>
        <name>(6S)-NADPHX</name>
        <dbReference type="ChEBI" id="CHEBI:64076"/>
    </ligand>
</feature>
<evidence type="ECO:0000256" key="12">
    <source>
        <dbReference type="ARBA" id="ARBA00023239"/>
    </source>
</evidence>
<dbReference type="InterPro" id="IPR000631">
    <property type="entry name" value="CARKD"/>
</dbReference>
<dbReference type="Proteomes" id="UP000632195">
    <property type="component" value="Unassembled WGS sequence"/>
</dbReference>
<keyword evidence="6 17" id="KW-0547">Nucleotide-binding</keyword>
<proteinExistence type="inferred from homology"/>
<dbReference type="PROSITE" id="PS51383">
    <property type="entry name" value="YJEF_C_3"/>
    <property type="match status" value="1"/>
</dbReference>
<dbReference type="InterPro" id="IPR004443">
    <property type="entry name" value="YjeF_N_dom"/>
</dbReference>
<feature type="binding site" evidence="18">
    <location>
        <position position="132"/>
    </location>
    <ligand>
        <name>(6S)-NADPHX</name>
        <dbReference type="ChEBI" id="CHEBI:64076"/>
    </ligand>
</feature>
<evidence type="ECO:0000256" key="6">
    <source>
        <dbReference type="ARBA" id="ARBA00022741"/>
    </source>
</evidence>
<accession>A0AA37F901</accession>
<name>A0AA37F901_9ARCH</name>
<comment type="catalytic activity">
    <reaction evidence="16 17 19">
        <text>(6S)-NADPHX + ADP = AMP + phosphate + NADPH + H(+)</text>
        <dbReference type="Rhea" id="RHEA:32235"/>
        <dbReference type="ChEBI" id="CHEBI:15378"/>
        <dbReference type="ChEBI" id="CHEBI:43474"/>
        <dbReference type="ChEBI" id="CHEBI:57783"/>
        <dbReference type="ChEBI" id="CHEBI:64076"/>
        <dbReference type="ChEBI" id="CHEBI:456215"/>
        <dbReference type="ChEBI" id="CHEBI:456216"/>
        <dbReference type="EC" id="4.2.1.136"/>
    </reaction>
</comment>
<feature type="binding site" evidence="18">
    <location>
        <position position="153"/>
    </location>
    <ligand>
        <name>K(+)</name>
        <dbReference type="ChEBI" id="CHEBI:29103"/>
    </ligand>
</feature>
<comment type="function">
    <text evidence="14 19">Bifunctional enzyme that catalyzes the epimerization of the S- and R-forms of NAD(P)HX and the dehydration of the S-form of NAD(P)HX at the expense of ADP, which is converted to AMP. This allows the repair of both epimers of NAD(P)HX, a damaged form of NAD(P)H that is a result of enzymatic or heat-dependent hydration.</text>
</comment>
<feature type="binding site" evidence="18">
    <location>
        <begin position="121"/>
        <end position="127"/>
    </location>
    <ligand>
        <name>(6S)-NADPHX</name>
        <dbReference type="ChEBI" id="CHEBI:64076"/>
    </ligand>
</feature>
<evidence type="ECO:0000256" key="13">
    <source>
        <dbReference type="ARBA" id="ARBA00023268"/>
    </source>
</evidence>
<comment type="similarity">
    <text evidence="4 19">In the C-terminal section; belongs to the NnrD/CARKD family.</text>
</comment>
<dbReference type="GO" id="GO:0005524">
    <property type="term" value="F:ATP binding"/>
    <property type="evidence" value="ECO:0007669"/>
    <property type="project" value="UniProtKB-UniRule"/>
</dbReference>
<dbReference type="CDD" id="cd01171">
    <property type="entry name" value="YXKO-related"/>
    <property type="match status" value="1"/>
</dbReference>
<dbReference type="Pfam" id="PF01256">
    <property type="entry name" value="Carb_kinase"/>
    <property type="match status" value="1"/>
</dbReference>
<comment type="subunit">
    <text evidence="17">Homotetramer.</text>
</comment>
<dbReference type="GO" id="GO:0110051">
    <property type="term" value="P:metabolite repair"/>
    <property type="evidence" value="ECO:0007669"/>
    <property type="project" value="TreeGrafter"/>
</dbReference>
<comment type="catalytic activity">
    <reaction evidence="1 18 19">
        <text>(6R)-NADHX = (6S)-NADHX</text>
        <dbReference type="Rhea" id="RHEA:32215"/>
        <dbReference type="ChEBI" id="CHEBI:64074"/>
        <dbReference type="ChEBI" id="CHEBI:64075"/>
        <dbReference type="EC" id="5.1.99.6"/>
    </reaction>
</comment>
<sequence length="468" mass="50199">MLSYLESARIDANYRYFYGDLFRLMLNAGRAVSEVVEEEFGKGQRICVVCGSGNNGGDGIVAASELIKSNSVSVIALRGRESLSTDMLKRAVETYNGPIEGPEMLDQCIANCTIVIDAILGVGAHGTPREPYASAIRKINTSGKAVVSIDVPSGLGSEIAVRPHITVTFTDVKEGMTGENSGKIVVRDIGIPRDAVYRAGPGDMLFYPYPEPGSHKGMNGTLSVFGGWSYYGSAVIAARAALAAGCDLVKVYTTRENAPLIASHSFEYMVSSIGDSVPEEAFRSRCILLGPGLGRDFDRRIVSQIIMRAQRIVLDADPLRLLPHLGDLSGKEVVVTPHASEFRDMSGMDPVPENAMEFAKSHGVVVVLKGEEDIITDGNSLYRCTGGNPRMTMGGTGDMLAGLISALMSKGMPALRASLLGTFINKSAADMCMERKGLWYSVSDMIGAVPEVFLRYSDGAKINSFRAH</sequence>
<keyword evidence="10 17" id="KW-0520">NAD</keyword>
<comment type="similarity">
    <text evidence="17">Belongs to the NnrD/CARKD family.</text>
</comment>
<dbReference type="PANTHER" id="PTHR12592:SF0">
    <property type="entry name" value="ATP-DEPENDENT (S)-NAD(P)H-HYDRATE DEHYDRATASE"/>
    <property type="match status" value="1"/>
</dbReference>
<evidence type="ECO:0000256" key="4">
    <source>
        <dbReference type="ARBA" id="ARBA00009524"/>
    </source>
</evidence>